<dbReference type="SUPFAM" id="SSF53474">
    <property type="entry name" value="alpha/beta-Hydrolases"/>
    <property type="match status" value="1"/>
</dbReference>
<dbReference type="RefSeq" id="WP_108104182.1">
    <property type="nucleotide sequence ID" value="NZ_QASN01000002.1"/>
</dbReference>
<dbReference type="InterPro" id="IPR049036">
    <property type="entry name" value="AF_1763-like_C"/>
</dbReference>
<dbReference type="AlphaFoldDB" id="A0A2T5PEH9"/>
<dbReference type="Pfam" id="PF21768">
    <property type="entry name" value="AF_1763-like_C"/>
    <property type="match status" value="1"/>
</dbReference>
<dbReference type="Gene3D" id="3.40.50.1820">
    <property type="entry name" value="alpha/beta hydrolase"/>
    <property type="match status" value="1"/>
</dbReference>
<protein>
    <submittedName>
        <fullName evidence="4">Alpha/beta hydrolase</fullName>
    </submittedName>
</protein>
<dbReference type="Gene3D" id="2.60.40.2190">
    <property type="match status" value="1"/>
</dbReference>
<feature type="domain" description="AFL C-terminal" evidence="2">
    <location>
        <begin position="218"/>
        <end position="310"/>
    </location>
</feature>
<feature type="chain" id="PRO_5015531310" evidence="1">
    <location>
        <begin position="29"/>
        <end position="480"/>
    </location>
</feature>
<reference evidence="4 5" key="1">
    <citation type="submission" date="2018-04" db="EMBL/GenBank/DDBJ databases">
        <title>Pseudomonas sp. nov., isolated from mangrove soil.</title>
        <authorList>
            <person name="Chen C."/>
        </authorList>
    </citation>
    <scope>NUCLEOTIDE SEQUENCE [LARGE SCALE GENOMIC DNA]</scope>
    <source>
        <strain evidence="4 5">TC-11</strain>
    </source>
</reference>
<keyword evidence="5" id="KW-1185">Reference proteome</keyword>
<feature type="domain" description="AF-1763-like C-terminal" evidence="3">
    <location>
        <begin position="332"/>
        <end position="447"/>
    </location>
</feature>
<name>A0A2T5PEH9_9PSED</name>
<proteinExistence type="predicted"/>
<dbReference type="GO" id="GO:0016042">
    <property type="term" value="P:lipid catabolic process"/>
    <property type="evidence" value="ECO:0007669"/>
    <property type="project" value="InterPro"/>
</dbReference>
<keyword evidence="4" id="KW-0378">Hydrolase</keyword>
<accession>A0A2T5PEH9</accession>
<evidence type="ECO:0000259" key="2">
    <source>
        <dbReference type="Pfam" id="PF18067"/>
    </source>
</evidence>
<dbReference type="InterPro" id="IPR040664">
    <property type="entry name" value="AFL_C"/>
</dbReference>
<dbReference type="InterPro" id="IPR002918">
    <property type="entry name" value="Lipase_EstA/Esterase_EstB"/>
</dbReference>
<dbReference type="InterPro" id="IPR029058">
    <property type="entry name" value="AB_hydrolase_fold"/>
</dbReference>
<dbReference type="Pfam" id="PF01674">
    <property type="entry name" value="Lipase_2"/>
    <property type="match status" value="1"/>
</dbReference>
<comment type="caution">
    <text evidence="4">The sequence shown here is derived from an EMBL/GenBank/DDBJ whole genome shotgun (WGS) entry which is preliminary data.</text>
</comment>
<dbReference type="EMBL" id="QASN01000002">
    <property type="protein sequence ID" value="PTU76139.1"/>
    <property type="molecule type" value="Genomic_DNA"/>
</dbReference>
<feature type="signal peptide" evidence="1">
    <location>
        <begin position="1"/>
        <end position="28"/>
    </location>
</feature>
<organism evidence="4 5">
    <name type="scientific">Pseudomonas mangrovi</name>
    <dbReference type="NCBI Taxonomy" id="2161748"/>
    <lineage>
        <taxon>Bacteria</taxon>
        <taxon>Pseudomonadati</taxon>
        <taxon>Pseudomonadota</taxon>
        <taxon>Gammaproteobacteria</taxon>
        <taxon>Pseudomonadales</taxon>
        <taxon>Pseudomonadaceae</taxon>
        <taxon>Pseudomonas</taxon>
    </lineage>
</organism>
<dbReference type="OrthoDB" id="8871309at2"/>
<evidence type="ECO:0000313" key="4">
    <source>
        <dbReference type="EMBL" id="PTU76139.1"/>
    </source>
</evidence>
<sequence length="480" mass="52557">MIRESLGRLSRAALMLLSLALWPLLAAADSAPVPIVFVHGSSGSAAQFETHAMRFTSNGFPQKRLYAFEYDTSVIDNGALVLAQLDAFLDRVRAENGVDKVHVAAHSRGTAVMTAYLNSYPGGSAKVARYVNIDGRFQPTLPGGVPTIGIWGEWNSGGAYARLPGLTQIGPNPQDNFHFPEKGHTEVATSAEAFALMYRFFLGEEPRVTFVVPQQPNKVRVSGRAVIFPQNVGYAGATLEVWRVAADSGQRIGKAPLLTKRLDATGAFGPLAVDGRYHYEFALVRTDGSVHHFYQERFSRSNHFVRLNSSIPGTGLDLLIPKSERHAVLNISRQREFWGDQGERTDRLRINGTDMLTAQIAPRSQVILASYAMDAGLDGQTDLGKGMLPPFETIPFISAADVFVPASRAADGVVRVVLRSRDASRVVQLNVPNWASATDRISVQFRDDALPFGDYAGYLRHQARCKIKPRLGMEPGAYCR</sequence>
<gene>
    <name evidence="4" type="ORF">DBO85_00420</name>
</gene>
<evidence type="ECO:0000256" key="1">
    <source>
        <dbReference type="SAM" id="SignalP"/>
    </source>
</evidence>
<dbReference type="GO" id="GO:0016787">
    <property type="term" value="F:hydrolase activity"/>
    <property type="evidence" value="ECO:0007669"/>
    <property type="project" value="UniProtKB-KW"/>
</dbReference>
<dbReference type="Gene3D" id="2.60.40.2200">
    <property type="match status" value="1"/>
</dbReference>
<dbReference type="Pfam" id="PF18067">
    <property type="entry name" value="Lipase_C"/>
    <property type="match status" value="1"/>
</dbReference>
<dbReference type="Proteomes" id="UP000244064">
    <property type="component" value="Unassembled WGS sequence"/>
</dbReference>
<evidence type="ECO:0000313" key="5">
    <source>
        <dbReference type="Proteomes" id="UP000244064"/>
    </source>
</evidence>
<keyword evidence="1" id="KW-0732">Signal</keyword>
<evidence type="ECO:0000259" key="3">
    <source>
        <dbReference type="Pfam" id="PF21768"/>
    </source>
</evidence>